<evidence type="ECO:0000313" key="1">
    <source>
        <dbReference type="EMBL" id="EMI58263.1"/>
    </source>
</evidence>
<proteinExistence type="predicted"/>
<dbReference type="EMBL" id="ANOH01000027">
    <property type="protein sequence ID" value="EMI58263.1"/>
    <property type="molecule type" value="Genomic_DNA"/>
</dbReference>
<sequence>MFVSATAKTELDFDAVAADLRRAFPDSTVISDDYYATRLAVAAEIARENGMSPDCAPIRCLERNAAEHGVQRHLSVVVTAGIAFNTRIDKLGVLAVTQDSEDPSVAQPILDVLRGYPLEIETS</sequence>
<gene>
    <name evidence="1" type="ORF">RSSM_00296</name>
</gene>
<dbReference type="OrthoDB" id="270785at2"/>
<name>M5UQK5_9BACT</name>
<keyword evidence="2" id="KW-1185">Reference proteome</keyword>
<dbReference type="AlphaFoldDB" id="M5UQK5"/>
<accession>M5UQK5</accession>
<dbReference type="PATRIC" id="fig|1263870.3.peg.323"/>
<organism evidence="1 2">
    <name type="scientific">Rhodopirellula sallentina SM41</name>
    <dbReference type="NCBI Taxonomy" id="1263870"/>
    <lineage>
        <taxon>Bacteria</taxon>
        <taxon>Pseudomonadati</taxon>
        <taxon>Planctomycetota</taxon>
        <taxon>Planctomycetia</taxon>
        <taxon>Pirellulales</taxon>
        <taxon>Pirellulaceae</taxon>
        <taxon>Rhodopirellula</taxon>
    </lineage>
</organism>
<evidence type="ECO:0000313" key="2">
    <source>
        <dbReference type="Proteomes" id="UP000011885"/>
    </source>
</evidence>
<reference evidence="1 2" key="1">
    <citation type="journal article" date="2013" name="Mar. Genomics">
        <title>Expression of sulfatases in Rhodopirellula baltica and the diversity of sulfatases in the genus Rhodopirellula.</title>
        <authorList>
            <person name="Wegner C.E."/>
            <person name="Richter-Heitmann T."/>
            <person name="Klindworth A."/>
            <person name="Klockow C."/>
            <person name="Richter M."/>
            <person name="Achstetter T."/>
            <person name="Glockner F.O."/>
            <person name="Harder J."/>
        </authorList>
    </citation>
    <scope>NUCLEOTIDE SEQUENCE [LARGE SCALE GENOMIC DNA]</scope>
    <source>
        <strain evidence="1 2">SM41</strain>
    </source>
</reference>
<protein>
    <submittedName>
        <fullName evidence="1">Uncharacterized protein</fullName>
    </submittedName>
</protein>
<comment type="caution">
    <text evidence="1">The sequence shown here is derived from an EMBL/GenBank/DDBJ whole genome shotgun (WGS) entry which is preliminary data.</text>
</comment>
<dbReference type="Proteomes" id="UP000011885">
    <property type="component" value="Unassembled WGS sequence"/>
</dbReference>